<dbReference type="Proteomes" id="UP000005038">
    <property type="component" value="Unassembled WGS sequence"/>
</dbReference>
<protein>
    <submittedName>
        <fullName evidence="2">Uncharacterized protein</fullName>
    </submittedName>
</protein>
<feature type="compositionally biased region" description="Basic and acidic residues" evidence="1">
    <location>
        <begin position="28"/>
        <end position="43"/>
    </location>
</feature>
<accession>H5TIP9</accession>
<evidence type="ECO:0000256" key="1">
    <source>
        <dbReference type="SAM" id="MobiDB-lite"/>
    </source>
</evidence>
<evidence type="ECO:0000313" key="3">
    <source>
        <dbReference type="Proteomes" id="UP000005038"/>
    </source>
</evidence>
<evidence type="ECO:0000313" key="2">
    <source>
        <dbReference type="EMBL" id="GAB33357.1"/>
    </source>
</evidence>
<dbReference type="EMBL" id="BAFB01000063">
    <property type="protein sequence ID" value="GAB33357.1"/>
    <property type="molecule type" value="Genomic_DNA"/>
</dbReference>
<proteinExistence type="predicted"/>
<dbReference type="STRING" id="1108044.GOOTI_063_00280"/>
<reference evidence="2" key="1">
    <citation type="submission" date="2012-02" db="EMBL/GenBank/DDBJ databases">
        <title>Whole genome shotgun sequence of Gordonia otitidis NBRC 100426.</title>
        <authorList>
            <person name="Yoshida I."/>
            <person name="Hosoyama A."/>
            <person name="Tsuchikane K."/>
            <person name="Katsumata H."/>
            <person name="Yamazaki S."/>
            <person name="Fujita N."/>
        </authorList>
    </citation>
    <scope>NUCLEOTIDE SEQUENCE [LARGE SCALE GENOMIC DNA]</scope>
    <source>
        <strain evidence="2">NBRC 100426</strain>
    </source>
</reference>
<dbReference type="AlphaFoldDB" id="H5TIP9"/>
<name>H5TIP9_GORO1</name>
<keyword evidence="3" id="KW-1185">Reference proteome</keyword>
<comment type="caution">
    <text evidence="2">The sequence shown here is derived from an EMBL/GenBank/DDBJ whole genome shotgun (WGS) entry which is preliminary data.</text>
</comment>
<organism evidence="2 3">
    <name type="scientific">Gordonia otitidis (strain DSM 44809 / CCUG 52243 / JCM 12355 / NBRC 100426 / IFM 10032)</name>
    <dbReference type="NCBI Taxonomy" id="1108044"/>
    <lineage>
        <taxon>Bacteria</taxon>
        <taxon>Bacillati</taxon>
        <taxon>Actinomycetota</taxon>
        <taxon>Actinomycetes</taxon>
        <taxon>Mycobacteriales</taxon>
        <taxon>Gordoniaceae</taxon>
        <taxon>Gordonia</taxon>
    </lineage>
</organism>
<sequence length="385" mass="42757">MGAEQVADESAVGLPRAPKGQGGCRAEANCRRDGQAEDVGKPVDEAPADVSMSVVLRVYLDQNKWIDLARAATGRPEGARFVEALAAARVAVAAGTAVFPLDLYRYWETSKRRHDRSRNDVVDVMRELSQQQTMALPLGILDMELDAALRRRFGRPERVRRQTIFGAGLQHITGDRMNWPKPDYSALADGGASVPDDRRAQLEVALIEVIEEHLHRAGPDTFRAAGFDLAAADHGKRFVEFEKKVAASIAEHRLTGGAVDQAVRGADLGDIRPAVTNALERIGRTWDEFIDHATVADLMRFIDDLPTRYVTNVMRSAKHRQTEQKWEPNDFFDVVALPVASVYCDVVVTEKQWVHRLSQGKVDQRYDTMLLSNTANLVNVLATKH</sequence>
<feature type="region of interest" description="Disordered" evidence="1">
    <location>
        <begin position="1"/>
        <end position="43"/>
    </location>
</feature>
<gene>
    <name evidence="2" type="ORF">GOOTI_063_00280</name>
</gene>